<dbReference type="EMBL" id="KQ947405">
    <property type="protein sequence ID" value="KUJ23386.1"/>
    <property type="molecule type" value="Genomic_DNA"/>
</dbReference>
<sequence>MENSHTDFLWWESAVPGSQIIQIQVCVQNTSKSDLEPKDSNPDPWTFRINTRPCGLLRACHTSRKVWMRTHHSSIPLQNDQKLFFDAECDIIYLINLTDIPFGKIDRFRICPLFSPPIVAPRSRERFSAVKKLAIPLLQYLDLFSNCDMFEFLHNFKSLDTLHFILPSQGQSQDSLFNNEGLRFESRAGAEAVLGTKIKEKAYQKWSDAHLAYLADYKKRFQVDWNLPKIEPMYGVART</sequence>
<dbReference type="KEGG" id="psco:LY89DRAFT_180647"/>
<dbReference type="RefSeq" id="XP_018077741.1">
    <property type="nucleotide sequence ID" value="XM_018205608.1"/>
</dbReference>
<evidence type="ECO:0000313" key="1">
    <source>
        <dbReference type="EMBL" id="KUJ23386.1"/>
    </source>
</evidence>
<organism evidence="1 2">
    <name type="scientific">Mollisia scopiformis</name>
    <name type="common">Conifer needle endophyte fungus</name>
    <name type="synonym">Phialocephala scopiformis</name>
    <dbReference type="NCBI Taxonomy" id="149040"/>
    <lineage>
        <taxon>Eukaryota</taxon>
        <taxon>Fungi</taxon>
        <taxon>Dikarya</taxon>
        <taxon>Ascomycota</taxon>
        <taxon>Pezizomycotina</taxon>
        <taxon>Leotiomycetes</taxon>
        <taxon>Helotiales</taxon>
        <taxon>Mollisiaceae</taxon>
        <taxon>Mollisia</taxon>
    </lineage>
</organism>
<dbReference type="AlphaFoldDB" id="A0A194XTB4"/>
<reference evidence="1 2" key="1">
    <citation type="submission" date="2015-10" db="EMBL/GenBank/DDBJ databases">
        <title>Full genome of DAOMC 229536 Phialocephala scopiformis, a fungal endophyte of spruce producing the potent anti-insectan compound rugulosin.</title>
        <authorList>
            <consortium name="DOE Joint Genome Institute"/>
            <person name="Walker A.K."/>
            <person name="Frasz S.L."/>
            <person name="Seifert K.A."/>
            <person name="Miller J.D."/>
            <person name="Mondo S.J."/>
            <person name="Labutti K."/>
            <person name="Lipzen A."/>
            <person name="Dockter R."/>
            <person name="Kennedy M."/>
            <person name="Grigoriev I.V."/>
            <person name="Spatafora J.W."/>
        </authorList>
    </citation>
    <scope>NUCLEOTIDE SEQUENCE [LARGE SCALE GENOMIC DNA]</scope>
    <source>
        <strain evidence="1 2">CBS 120377</strain>
    </source>
</reference>
<keyword evidence="2" id="KW-1185">Reference proteome</keyword>
<proteinExistence type="predicted"/>
<gene>
    <name evidence="1" type="ORF">LY89DRAFT_180647</name>
</gene>
<dbReference type="Proteomes" id="UP000070700">
    <property type="component" value="Unassembled WGS sequence"/>
</dbReference>
<evidence type="ECO:0000313" key="2">
    <source>
        <dbReference type="Proteomes" id="UP000070700"/>
    </source>
</evidence>
<dbReference type="InParanoid" id="A0A194XTB4"/>
<dbReference type="GeneID" id="28815334"/>
<name>A0A194XTB4_MOLSC</name>
<protein>
    <submittedName>
        <fullName evidence="1">Uncharacterized protein</fullName>
    </submittedName>
</protein>
<accession>A0A194XTB4</accession>